<dbReference type="InterPro" id="IPR036812">
    <property type="entry name" value="NAD(P)_OxRdtase_dom_sf"/>
</dbReference>
<dbReference type="AlphaFoldDB" id="A0A3D9V0J9"/>
<dbReference type="PANTHER" id="PTHR43364">
    <property type="entry name" value="NADH-SPECIFIC METHYLGLYOXAL REDUCTASE-RELATED"/>
    <property type="match status" value="1"/>
</dbReference>
<dbReference type="RefSeq" id="WP_115848868.1">
    <property type="nucleotide sequence ID" value="NZ_QTUC01000001.1"/>
</dbReference>
<keyword evidence="1" id="KW-0560">Oxidoreductase</keyword>
<dbReference type="Gene3D" id="3.20.20.100">
    <property type="entry name" value="NADP-dependent oxidoreductase domain"/>
    <property type="match status" value="1"/>
</dbReference>
<dbReference type="InterPro" id="IPR050523">
    <property type="entry name" value="AKR_Detox_Biosynth"/>
</dbReference>
<comment type="caution">
    <text evidence="3">The sequence shown here is derived from an EMBL/GenBank/DDBJ whole genome shotgun (WGS) entry which is preliminary data.</text>
</comment>
<organism evidence="3 4">
    <name type="scientific">Thermasporomyces composti</name>
    <dbReference type="NCBI Taxonomy" id="696763"/>
    <lineage>
        <taxon>Bacteria</taxon>
        <taxon>Bacillati</taxon>
        <taxon>Actinomycetota</taxon>
        <taxon>Actinomycetes</taxon>
        <taxon>Propionibacteriales</taxon>
        <taxon>Nocardioidaceae</taxon>
        <taxon>Thermasporomyces</taxon>
    </lineage>
</organism>
<evidence type="ECO:0000256" key="1">
    <source>
        <dbReference type="ARBA" id="ARBA00023002"/>
    </source>
</evidence>
<dbReference type="GO" id="GO:0016491">
    <property type="term" value="F:oxidoreductase activity"/>
    <property type="evidence" value="ECO:0007669"/>
    <property type="project" value="UniProtKB-KW"/>
</dbReference>
<protein>
    <submittedName>
        <fullName evidence="3">Aryl-alcohol dehydrogenase-like predicted oxidoreductase</fullName>
    </submittedName>
</protein>
<feature type="domain" description="NADP-dependent oxidoreductase" evidence="2">
    <location>
        <begin position="38"/>
        <end position="346"/>
    </location>
</feature>
<dbReference type="Proteomes" id="UP000256485">
    <property type="component" value="Unassembled WGS sequence"/>
</dbReference>
<reference evidence="3 4" key="1">
    <citation type="submission" date="2018-08" db="EMBL/GenBank/DDBJ databases">
        <title>Sequencing the genomes of 1000 actinobacteria strains.</title>
        <authorList>
            <person name="Klenk H.-P."/>
        </authorList>
    </citation>
    <scope>NUCLEOTIDE SEQUENCE [LARGE SCALE GENOMIC DNA]</scope>
    <source>
        <strain evidence="3 4">DSM 22891</strain>
    </source>
</reference>
<keyword evidence="4" id="KW-1185">Reference proteome</keyword>
<evidence type="ECO:0000259" key="2">
    <source>
        <dbReference type="Pfam" id="PF00248"/>
    </source>
</evidence>
<name>A0A3D9V0J9_THECX</name>
<dbReference type="Pfam" id="PF00248">
    <property type="entry name" value="Aldo_ket_red"/>
    <property type="match status" value="1"/>
</dbReference>
<sequence>MDYTTPRPDLYDVPYTATEFHGMPYRQLGASGLRASVIGLGTWKFGYPHTGDGARVDERTAFAIFDRAVELGVTFWDTANRYNAGSGNSERLIGRWFRANPDQRRNIVLATKLYGGMDGATPNHSGLSRGNIRDALHASLSRLQLDYVDLLYFHRFDPTVPIEESLETIEDLVREGLIRYFAVSNFTKDQLASYLEVQRSLSRRCRPVAVQNKYDPLGREPEPYVGVLEFCAAHDIAFVPYSPLAGGLLTTRYLDPAKAGAGDRLVDEGTLQSVATPERLAAVRRLVKLAESWDMAVNQLALAYLLTLPGMGPQIPSSSTVAQLESNAAAGRIVLTEEQVREVEAALAPTT</sequence>
<dbReference type="PANTHER" id="PTHR43364:SF4">
    <property type="entry name" value="NAD(P)-LINKED OXIDOREDUCTASE SUPERFAMILY PROTEIN"/>
    <property type="match status" value="1"/>
</dbReference>
<dbReference type="SUPFAM" id="SSF51430">
    <property type="entry name" value="NAD(P)-linked oxidoreductase"/>
    <property type="match status" value="1"/>
</dbReference>
<dbReference type="EMBL" id="QTUC01000001">
    <property type="protein sequence ID" value="REF35009.1"/>
    <property type="molecule type" value="Genomic_DNA"/>
</dbReference>
<evidence type="ECO:0000313" key="3">
    <source>
        <dbReference type="EMBL" id="REF35009.1"/>
    </source>
</evidence>
<gene>
    <name evidence="3" type="ORF">DFJ64_0378</name>
</gene>
<proteinExistence type="predicted"/>
<accession>A0A3D9V0J9</accession>
<evidence type="ECO:0000313" key="4">
    <source>
        <dbReference type="Proteomes" id="UP000256485"/>
    </source>
</evidence>
<dbReference type="OrthoDB" id="9768793at2"/>
<dbReference type="InterPro" id="IPR023210">
    <property type="entry name" value="NADP_OxRdtase_dom"/>
</dbReference>